<evidence type="ECO:0000256" key="10">
    <source>
        <dbReference type="HAMAP-Rule" id="MF_00530"/>
    </source>
</evidence>
<gene>
    <name evidence="10" type="primary">atpC</name>
    <name evidence="14" type="ORF">AVDCRST_MAG42-2164</name>
</gene>
<dbReference type="GO" id="GO:0045259">
    <property type="term" value="C:proton-transporting ATP synthase complex"/>
    <property type="evidence" value="ECO:0007669"/>
    <property type="project" value="UniProtKB-KW"/>
</dbReference>
<evidence type="ECO:0000256" key="4">
    <source>
        <dbReference type="ARBA" id="ARBA00011648"/>
    </source>
</evidence>
<evidence type="ECO:0000256" key="3">
    <source>
        <dbReference type="ARBA" id="ARBA00005712"/>
    </source>
</evidence>
<dbReference type="InterPro" id="IPR036771">
    <property type="entry name" value="ATPsynth_dsu/esu_N"/>
</dbReference>
<dbReference type="NCBIfam" id="NF009980">
    <property type="entry name" value="PRK13446.1"/>
    <property type="match status" value="1"/>
</dbReference>
<dbReference type="GO" id="GO:0016787">
    <property type="term" value="F:hydrolase activity"/>
    <property type="evidence" value="ECO:0007669"/>
    <property type="project" value="UniProtKB-KW"/>
</dbReference>
<comment type="subunit">
    <text evidence="4 10 11">F-type ATPases have 2 components, CF(1) - the catalytic core - and CF(0) - the membrane proton channel. CF(1) has five subunits: alpha(3), beta(3), gamma(1), delta(1), epsilon(1). CF(0) has three main subunits: a, b and c.</text>
</comment>
<evidence type="ECO:0000256" key="5">
    <source>
        <dbReference type="ARBA" id="ARBA00022448"/>
    </source>
</evidence>
<evidence type="ECO:0000256" key="8">
    <source>
        <dbReference type="ARBA" id="ARBA00023196"/>
    </source>
</evidence>
<dbReference type="GO" id="GO:0005524">
    <property type="term" value="F:ATP binding"/>
    <property type="evidence" value="ECO:0007669"/>
    <property type="project" value="UniProtKB-UniRule"/>
</dbReference>
<keyword evidence="9 10" id="KW-0066">ATP synthesis</keyword>
<dbReference type="InterPro" id="IPR020547">
    <property type="entry name" value="ATP_synth_F1_esu_C"/>
</dbReference>
<keyword evidence="8 10" id="KW-0139">CF(1)</keyword>
<dbReference type="PANTHER" id="PTHR13822:SF10">
    <property type="entry name" value="ATP SYNTHASE EPSILON CHAIN, CHLOROPLASTIC"/>
    <property type="match status" value="1"/>
</dbReference>
<keyword evidence="10" id="KW-0375">Hydrogen ion transport</keyword>
<evidence type="ECO:0000259" key="13">
    <source>
        <dbReference type="Pfam" id="PF02823"/>
    </source>
</evidence>
<dbReference type="Pfam" id="PF00401">
    <property type="entry name" value="ATP-synt_DE"/>
    <property type="match status" value="1"/>
</dbReference>
<dbReference type="EMBL" id="CADCTA010000068">
    <property type="protein sequence ID" value="CAA9243728.1"/>
    <property type="molecule type" value="Genomic_DNA"/>
</dbReference>
<feature type="domain" description="ATP synthase F1 complex delta/epsilon subunit N-terminal" evidence="13">
    <location>
        <begin position="5"/>
        <end position="82"/>
    </location>
</feature>
<evidence type="ECO:0000259" key="12">
    <source>
        <dbReference type="Pfam" id="PF00401"/>
    </source>
</evidence>
<dbReference type="InterPro" id="IPR020546">
    <property type="entry name" value="ATP_synth_F1_dsu/esu_N"/>
</dbReference>
<protein>
    <recommendedName>
        <fullName evidence="10">ATP synthase epsilon chain</fullName>
    </recommendedName>
    <alternativeName>
        <fullName evidence="10">ATP synthase F1 sector epsilon subunit</fullName>
    </alternativeName>
    <alternativeName>
        <fullName evidence="10">F-ATPase epsilon subunit</fullName>
    </alternativeName>
</protein>
<comment type="similarity">
    <text evidence="3 10 11">Belongs to the ATPase epsilon chain family.</text>
</comment>
<evidence type="ECO:0000313" key="14">
    <source>
        <dbReference type="EMBL" id="CAA9243728.1"/>
    </source>
</evidence>
<sequence>MAATLRLEIVTPDATAYSEDVEMVTLTGADGELGVYPNHVPLLTTLQPGELRVLKGGRETFLAVGEGFVEVKGDAVSVLTDLALEASSIDENAAEAAVARAQAAMKEDHGSEASAALQATLQKALAQLNVKRRRQH</sequence>
<dbReference type="PANTHER" id="PTHR13822">
    <property type="entry name" value="ATP SYNTHASE DELTA/EPSILON CHAIN"/>
    <property type="match status" value="1"/>
</dbReference>
<dbReference type="CDD" id="cd12152">
    <property type="entry name" value="F1-ATPase_delta"/>
    <property type="match status" value="1"/>
</dbReference>
<comment type="function">
    <text evidence="1 10">Produces ATP from ADP in the presence of a proton gradient across the membrane.</text>
</comment>
<dbReference type="GO" id="GO:0005886">
    <property type="term" value="C:plasma membrane"/>
    <property type="evidence" value="ECO:0007669"/>
    <property type="project" value="UniProtKB-SubCell"/>
</dbReference>
<reference evidence="14" key="1">
    <citation type="submission" date="2020-02" db="EMBL/GenBank/DDBJ databases">
        <authorList>
            <person name="Meier V. D."/>
        </authorList>
    </citation>
    <scope>NUCLEOTIDE SEQUENCE</scope>
    <source>
        <strain evidence="14">AVDCRST_MAG42</strain>
    </source>
</reference>
<keyword evidence="6 10" id="KW-0406">Ion transport</keyword>
<proteinExistence type="inferred from homology"/>
<keyword evidence="5 10" id="KW-0813">Transport</keyword>
<dbReference type="NCBIfam" id="TIGR01216">
    <property type="entry name" value="ATP_synt_epsi"/>
    <property type="match status" value="1"/>
</dbReference>
<evidence type="ECO:0000256" key="7">
    <source>
        <dbReference type="ARBA" id="ARBA00023136"/>
    </source>
</evidence>
<evidence type="ECO:0000256" key="1">
    <source>
        <dbReference type="ARBA" id="ARBA00003543"/>
    </source>
</evidence>
<dbReference type="GO" id="GO:0046933">
    <property type="term" value="F:proton-transporting ATP synthase activity, rotational mechanism"/>
    <property type="evidence" value="ECO:0007669"/>
    <property type="project" value="UniProtKB-UniRule"/>
</dbReference>
<name>A0A6J4I7Q5_9BACT</name>
<keyword evidence="14" id="KW-0378">Hydrolase</keyword>
<dbReference type="AlphaFoldDB" id="A0A6J4I7Q5"/>
<feature type="domain" description="ATP synthase epsilon subunit C-terminal" evidence="12">
    <location>
        <begin position="88"/>
        <end position="130"/>
    </location>
</feature>
<dbReference type="SUPFAM" id="SSF51344">
    <property type="entry name" value="Epsilon subunit of F1F0-ATP synthase N-terminal domain"/>
    <property type="match status" value="1"/>
</dbReference>
<dbReference type="HAMAP" id="MF_00530">
    <property type="entry name" value="ATP_synth_epsil_bac"/>
    <property type="match status" value="1"/>
</dbReference>
<dbReference type="Pfam" id="PF02823">
    <property type="entry name" value="ATP-synt_DE_N"/>
    <property type="match status" value="1"/>
</dbReference>
<dbReference type="InterPro" id="IPR036794">
    <property type="entry name" value="ATP_F1_dsu/esu_C_sf"/>
</dbReference>
<evidence type="ECO:0000256" key="6">
    <source>
        <dbReference type="ARBA" id="ARBA00023065"/>
    </source>
</evidence>
<keyword evidence="10" id="KW-1003">Cell membrane</keyword>
<keyword evidence="7 10" id="KW-0472">Membrane</keyword>
<dbReference type="InterPro" id="IPR001469">
    <property type="entry name" value="ATP_synth_F1_dsu/esu"/>
</dbReference>
<evidence type="ECO:0000256" key="2">
    <source>
        <dbReference type="ARBA" id="ARBA00004202"/>
    </source>
</evidence>
<dbReference type="SUPFAM" id="SSF46604">
    <property type="entry name" value="Epsilon subunit of F1F0-ATP synthase C-terminal domain"/>
    <property type="match status" value="1"/>
</dbReference>
<dbReference type="Gene3D" id="2.60.15.10">
    <property type="entry name" value="F0F1 ATP synthase delta/epsilon subunit, N-terminal"/>
    <property type="match status" value="1"/>
</dbReference>
<accession>A0A6J4I7Q5</accession>
<evidence type="ECO:0000256" key="11">
    <source>
        <dbReference type="RuleBase" id="RU003656"/>
    </source>
</evidence>
<organism evidence="14">
    <name type="scientific">uncultured Chthoniobacterales bacterium</name>
    <dbReference type="NCBI Taxonomy" id="1836801"/>
    <lineage>
        <taxon>Bacteria</taxon>
        <taxon>Pseudomonadati</taxon>
        <taxon>Verrucomicrobiota</taxon>
        <taxon>Spartobacteria</taxon>
        <taxon>Chthoniobacterales</taxon>
        <taxon>environmental samples</taxon>
    </lineage>
</organism>
<comment type="subcellular location">
    <subcellularLocation>
        <location evidence="2 10">Cell membrane</location>
        <topology evidence="2 10">Peripheral membrane protein</topology>
    </subcellularLocation>
</comment>
<evidence type="ECO:0000256" key="9">
    <source>
        <dbReference type="ARBA" id="ARBA00023310"/>
    </source>
</evidence>